<dbReference type="PROSITE" id="PS50010">
    <property type="entry name" value="DH_2"/>
    <property type="match status" value="1"/>
</dbReference>
<dbReference type="Gene3D" id="1.20.1270.60">
    <property type="entry name" value="Arfaptin homology (AH) domain/BAR domain"/>
    <property type="match status" value="1"/>
</dbReference>
<dbReference type="SMART" id="SM00326">
    <property type="entry name" value="SH3"/>
    <property type="match status" value="2"/>
</dbReference>
<dbReference type="Proteomes" id="UP000694405">
    <property type="component" value="Chromosome 7"/>
</dbReference>
<reference evidence="3" key="3">
    <citation type="submission" date="2025-09" db="UniProtKB">
        <authorList>
            <consortium name="Ensembl"/>
        </authorList>
    </citation>
    <scope>IDENTIFICATION</scope>
</reference>
<dbReference type="PROSITE" id="PS51021">
    <property type="entry name" value="BAR"/>
    <property type="match status" value="1"/>
</dbReference>
<sequence>MMKSFCLQGVPIMCQFFFLINCRGKPNLMDMGSLMIKPVQRVMKYPLLLCELLNATPASHPDHKALQDALSAMKNINVNINELKRRKDLVLKYKRNDDDETLKEKFSRLNIHSISKKSKRVTSHLKILTGGEPQVKDQTFNKEEKLFRSLEKTVKLCVKNISLFSQHLQDSIHLDAQNITGLQEILQDKDDEVNNCLKTRNNSTNLCKDLVSLCNLVLTPLSTLRALFSGPQKLIQKRYDKLLDYNSYLQRSTGEELDLAKKDYEALNAQLVEELQIFNRAAKKIVLNCLHSFITLLRNIISAALQSNSAVVVMPLSLICEVQNQLMEEVHKLNFVKENSSATFIERKLSLEKKKSYQTLPELKSPRQTEGHRSKLLSAYSTEVLYQAKRKCNATQEFDIDLHEGELVAVVEQKDPFGSMSRWLVDTGILKGYVYSSFLRPYNPAKVQKDMAETSFGDDDFDNISLFTFYAVYAFQARNDQELSLQEYQKVRILQFSDLSGNKEWWLAEAKGQKGYVPSNYLGKMTYA</sequence>
<name>A0A8C6IVT3_MELUD</name>
<reference evidence="3" key="2">
    <citation type="submission" date="2025-08" db="UniProtKB">
        <authorList>
            <consortium name="Ensembl"/>
        </authorList>
    </citation>
    <scope>IDENTIFICATION</scope>
</reference>
<dbReference type="FunFam" id="1.20.1270.60:FF:000061">
    <property type="entry name" value="Rho guanine nucleotide exchange factor 38"/>
    <property type="match status" value="1"/>
</dbReference>
<dbReference type="FunFam" id="2.30.30.40:FF:000066">
    <property type="entry name" value="dynamin-binding protein isoform X1"/>
    <property type="match status" value="1"/>
</dbReference>
<evidence type="ECO:0000256" key="1">
    <source>
        <dbReference type="ARBA" id="ARBA00022443"/>
    </source>
</evidence>
<dbReference type="SMART" id="SM00721">
    <property type="entry name" value="BAR"/>
    <property type="match status" value="1"/>
</dbReference>
<evidence type="ECO:0000256" key="2">
    <source>
        <dbReference type="ARBA" id="ARBA00022658"/>
    </source>
</evidence>
<organism evidence="3 4">
    <name type="scientific">Melopsittacus undulatus</name>
    <name type="common">Budgerigar</name>
    <name type="synonym">Psittacus undulatus</name>
    <dbReference type="NCBI Taxonomy" id="13146"/>
    <lineage>
        <taxon>Eukaryota</taxon>
        <taxon>Metazoa</taxon>
        <taxon>Chordata</taxon>
        <taxon>Craniata</taxon>
        <taxon>Vertebrata</taxon>
        <taxon>Euteleostomi</taxon>
        <taxon>Archelosauria</taxon>
        <taxon>Archosauria</taxon>
        <taxon>Dinosauria</taxon>
        <taxon>Saurischia</taxon>
        <taxon>Theropoda</taxon>
        <taxon>Coelurosauria</taxon>
        <taxon>Aves</taxon>
        <taxon>Neognathae</taxon>
        <taxon>Neoaves</taxon>
        <taxon>Telluraves</taxon>
        <taxon>Australaves</taxon>
        <taxon>Psittaciformes</taxon>
        <taxon>Psittaculidae</taxon>
        <taxon>Melopsittacus</taxon>
    </lineage>
</organism>
<accession>A0A8V5FUH9</accession>
<dbReference type="CDD" id="cd07589">
    <property type="entry name" value="BAR_DNMBP"/>
    <property type="match status" value="1"/>
</dbReference>
<dbReference type="PANTHER" id="PTHR22834:SF17">
    <property type="entry name" value="RHO GUANINE NUCLEOTIDE EXCHANGE FACTOR 38"/>
    <property type="match status" value="1"/>
</dbReference>
<dbReference type="AlphaFoldDB" id="A0A8C6IVT3"/>
<keyword evidence="2" id="KW-0344">Guanine-nucleotide releasing factor</keyword>
<accession>A0A8C6IVT3</accession>
<evidence type="ECO:0000313" key="4">
    <source>
        <dbReference type="Proteomes" id="UP000694405"/>
    </source>
</evidence>
<keyword evidence="1" id="KW-0728">SH3 domain</keyword>
<dbReference type="InterPro" id="IPR051492">
    <property type="entry name" value="Dynamin-Rho_GEF"/>
</dbReference>
<dbReference type="Gene3D" id="1.20.900.10">
    <property type="entry name" value="Dbl homology (DH) domain"/>
    <property type="match status" value="1"/>
</dbReference>
<proteinExistence type="predicted"/>
<dbReference type="CDD" id="cd12141">
    <property type="entry name" value="SH3_DNMBP_C2"/>
    <property type="match status" value="1"/>
</dbReference>
<dbReference type="Pfam" id="PF03114">
    <property type="entry name" value="BAR"/>
    <property type="match status" value="1"/>
</dbReference>
<gene>
    <name evidence="3" type="primary">LOC101869543</name>
</gene>
<dbReference type="Ensembl" id="ENSMUNT00000003011.2">
    <property type="protein sequence ID" value="ENSMUNP00000002546.2"/>
    <property type="gene ID" value="ENSMUNG00000002241.2"/>
</dbReference>
<dbReference type="InterPro" id="IPR035899">
    <property type="entry name" value="DBL_dom_sf"/>
</dbReference>
<dbReference type="SUPFAM" id="SSF50044">
    <property type="entry name" value="SH3-domain"/>
    <property type="match status" value="2"/>
</dbReference>
<dbReference type="FunFam" id="2.30.30.40:FF:000193">
    <property type="entry name" value="Rho guanine nucleotide exchange factor 38"/>
    <property type="match status" value="1"/>
</dbReference>
<dbReference type="InterPro" id="IPR036028">
    <property type="entry name" value="SH3-like_dom_sf"/>
</dbReference>
<dbReference type="InterPro" id="IPR001452">
    <property type="entry name" value="SH3_domain"/>
</dbReference>
<dbReference type="InterPro" id="IPR000219">
    <property type="entry name" value="DH_dom"/>
</dbReference>
<dbReference type="InterPro" id="IPR027267">
    <property type="entry name" value="AH/BAR_dom_sf"/>
</dbReference>
<dbReference type="Pfam" id="PF14604">
    <property type="entry name" value="SH3_9"/>
    <property type="match status" value="1"/>
</dbReference>
<dbReference type="GO" id="GO:0005085">
    <property type="term" value="F:guanyl-nucleotide exchange factor activity"/>
    <property type="evidence" value="ECO:0007669"/>
    <property type="project" value="UniProtKB-KW"/>
</dbReference>
<dbReference type="PANTHER" id="PTHR22834">
    <property type="entry name" value="NUCLEAR FUSION PROTEIN FUS2"/>
    <property type="match status" value="1"/>
</dbReference>
<protein>
    <submittedName>
        <fullName evidence="3">Uncharacterized protein</fullName>
    </submittedName>
</protein>
<dbReference type="SUPFAM" id="SSF103657">
    <property type="entry name" value="BAR/IMD domain-like"/>
    <property type="match status" value="1"/>
</dbReference>
<dbReference type="SUPFAM" id="SSF48065">
    <property type="entry name" value="DBL homology domain (DH-domain)"/>
    <property type="match status" value="1"/>
</dbReference>
<dbReference type="Gene3D" id="2.30.30.40">
    <property type="entry name" value="SH3 Domains"/>
    <property type="match status" value="2"/>
</dbReference>
<dbReference type="InterPro" id="IPR004148">
    <property type="entry name" value="BAR_dom"/>
</dbReference>
<reference evidence="3" key="1">
    <citation type="submission" date="2020-03" db="EMBL/GenBank/DDBJ databases">
        <title>Melopsittacus undulatus (budgerigar) genome, bMelUnd1, maternal haplotype with Z.</title>
        <authorList>
            <person name="Gedman G."/>
            <person name="Mountcastle J."/>
            <person name="Haase B."/>
            <person name="Formenti G."/>
            <person name="Wright T."/>
            <person name="Apodaca J."/>
            <person name="Pelan S."/>
            <person name="Chow W."/>
            <person name="Rhie A."/>
            <person name="Howe K."/>
            <person name="Fedrigo O."/>
            <person name="Jarvis E.D."/>
        </authorList>
    </citation>
    <scope>NUCLEOTIDE SEQUENCE [LARGE SCALE GENOMIC DNA]</scope>
</reference>
<keyword evidence="4" id="KW-1185">Reference proteome</keyword>
<dbReference type="PROSITE" id="PS50002">
    <property type="entry name" value="SH3"/>
    <property type="match status" value="2"/>
</dbReference>
<evidence type="ECO:0000313" key="3">
    <source>
        <dbReference type="Ensembl" id="ENSMUNP00000002546.2"/>
    </source>
</evidence>
<dbReference type="Pfam" id="PF00621">
    <property type="entry name" value="RhoGEF"/>
    <property type="match status" value="1"/>
</dbReference>
<dbReference type="GO" id="GO:0005737">
    <property type="term" value="C:cytoplasm"/>
    <property type="evidence" value="ECO:0007669"/>
    <property type="project" value="InterPro"/>
</dbReference>